<keyword evidence="6" id="KW-1185">Reference proteome</keyword>
<dbReference type="GO" id="GO:0006805">
    <property type="term" value="P:xenobiotic metabolic process"/>
    <property type="evidence" value="ECO:0007669"/>
    <property type="project" value="TreeGrafter"/>
</dbReference>
<evidence type="ECO:0000256" key="4">
    <source>
        <dbReference type="ARBA" id="ARBA00023033"/>
    </source>
</evidence>
<dbReference type="InterPro" id="IPR002401">
    <property type="entry name" value="Cyt_P450_E_grp-I"/>
</dbReference>
<dbReference type="GO" id="GO:0006082">
    <property type="term" value="P:organic acid metabolic process"/>
    <property type="evidence" value="ECO:0007669"/>
    <property type="project" value="TreeGrafter"/>
</dbReference>
<accession>A0A4Y2TMG5</accession>
<sequence>MQQDNTPSTNLNAAIQEWYYENEHKKKIEEHKKTLDKRNIRDLIDSYLVEMEVRQRNDANTTFEDEMLMGCVADIFGAGSETVRVSIGWLMYTMAAFPDVQEKIQKEILEILGPGRKPDYQDQKSMPFTQAVILETLRWRTILPLNILR</sequence>
<dbReference type="GO" id="GO:0005737">
    <property type="term" value="C:cytoplasm"/>
    <property type="evidence" value="ECO:0007669"/>
    <property type="project" value="TreeGrafter"/>
</dbReference>
<dbReference type="PANTHER" id="PTHR24300">
    <property type="entry name" value="CYTOCHROME P450 508A4-RELATED"/>
    <property type="match status" value="1"/>
</dbReference>
<evidence type="ECO:0000256" key="1">
    <source>
        <dbReference type="ARBA" id="ARBA00010617"/>
    </source>
</evidence>
<keyword evidence="2" id="KW-0479">Metal-binding</keyword>
<dbReference type="Pfam" id="PF00067">
    <property type="entry name" value="p450"/>
    <property type="match status" value="1"/>
</dbReference>
<gene>
    <name evidence="5" type="primary">CYP2U1_19</name>
    <name evidence="5" type="ORF">AVEN_99028_1</name>
</gene>
<dbReference type="SUPFAM" id="SSF48264">
    <property type="entry name" value="Cytochrome P450"/>
    <property type="match status" value="1"/>
</dbReference>
<dbReference type="GO" id="GO:0016712">
    <property type="term" value="F:oxidoreductase activity, acting on paired donors, with incorporation or reduction of molecular oxygen, reduced flavin or flavoprotein as one donor, and incorporation of one atom of oxygen"/>
    <property type="evidence" value="ECO:0007669"/>
    <property type="project" value="TreeGrafter"/>
</dbReference>
<evidence type="ECO:0000256" key="2">
    <source>
        <dbReference type="ARBA" id="ARBA00022723"/>
    </source>
</evidence>
<organism evidence="5 6">
    <name type="scientific">Araneus ventricosus</name>
    <name type="common">Orbweaver spider</name>
    <name type="synonym">Epeira ventricosa</name>
    <dbReference type="NCBI Taxonomy" id="182803"/>
    <lineage>
        <taxon>Eukaryota</taxon>
        <taxon>Metazoa</taxon>
        <taxon>Ecdysozoa</taxon>
        <taxon>Arthropoda</taxon>
        <taxon>Chelicerata</taxon>
        <taxon>Arachnida</taxon>
        <taxon>Araneae</taxon>
        <taxon>Araneomorphae</taxon>
        <taxon>Entelegynae</taxon>
        <taxon>Araneoidea</taxon>
        <taxon>Araneidae</taxon>
        <taxon>Araneus</taxon>
    </lineage>
</organism>
<name>A0A4Y2TMG5_ARAVE</name>
<dbReference type="GO" id="GO:0005506">
    <property type="term" value="F:iron ion binding"/>
    <property type="evidence" value="ECO:0007669"/>
    <property type="project" value="InterPro"/>
</dbReference>
<keyword evidence="3" id="KW-0408">Iron</keyword>
<dbReference type="PANTHER" id="PTHR24300:SF375">
    <property type="entry name" value="CYTOCHROME P450 FAMILY"/>
    <property type="match status" value="1"/>
</dbReference>
<dbReference type="Gene3D" id="1.10.630.10">
    <property type="entry name" value="Cytochrome P450"/>
    <property type="match status" value="1"/>
</dbReference>
<proteinExistence type="inferred from homology"/>
<evidence type="ECO:0000256" key="3">
    <source>
        <dbReference type="ARBA" id="ARBA00023004"/>
    </source>
</evidence>
<dbReference type="EMBL" id="BGPR01028861">
    <property type="protein sequence ID" value="GBO00286.1"/>
    <property type="molecule type" value="Genomic_DNA"/>
</dbReference>
<dbReference type="PRINTS" id="PR00463">
    <property type="entry name" value="EP450I"/>
</dbReference>
<dbReference type="InterPro" id="IPR036396">
    <property type="entry name" value="Cyt_P450_sf"/>
</dbReference>
<comment type="similarity">
    <text evidence="1">Belongs to the cytochrome P450 family.</text>
</comment>
<dbReference type="AlphaFoldDB" id="A0A4Y2TMG5"/>
<keyword evidence="4" id="KW-0560">Oxidoreductase</keyword>
<evidence type="ECO:0000313" key="5">
    <source>
        <dbReference type="EMBL" id="GBO00286.1"/>
    </source>
</evidence>
<dbReference type="InterPro" id="IPR001128">
    <property type="entry name" value="Cyt_P450"/>
</dbReference>
<dbReference type="Proteomes" id="UP000499080">
    <property type="component" value="Unassembled WGS sequence"/>
</dbReference>
<dbReference type="OrthoDB" id="1103324at2759"/>
<comment type="caution">
    <text evidence="5">The sequence shown here is derived from an EMBL/GenBank/DDBJ whole genome shotgun (WGS) entry which is preliminary data.</text>
</comment>
<evidence type="ECO:0000313" key="6">
    <source>
        <dbReference type="Proteomes" id="UP000499080"/>
    </source>
</evidence>
<protein>
    <submittedName>
        <fullName evidence="5">Cytochrome P450 2U1</fullName>
    </submittedName>
</protein>
<dbReference type="InterPro" id="IPR050182">
    <property type="entry name" value="Cytochrome_P450_fam2"/>
</dbReference>
<reference evidence="5 6" key="1">
    <citation type="journal article" date="2019" name="Sci. Rep.">
        <title>Orb-weaving spider Araneus ventricosus genome elucidates the spidroin gene catalogue.</title>
        <authorList>
            <person name="Kono N."/>
            <person name="Nakamura H."/>
            <person name="Ohtoshi R."/>
            <person name="Moran D.A.P."/>
            <person name="Shinohara A."/>
            <person name="Yoshida Y."/>
            <person name="Fujiwara M."/>
            <person name="Mori M."/>
            <person name="Tomita M."/>
            <person name="Arakawa K."/>
        </authorList>
    </citation>
    <scope>NUCLEOTIDE SEQUENCE [LARGE SCALE GENOMIC DNA]</scope>
</reference>
<dbReference type="GO" id="GO:0020037">
    <property type="term" value="F:heme binding"/>
    <property type="evidence" value="ECO:0007669"/>
    <property type="project" value="InterPro"/>
</dbReference>
<keyword evidence="4" id="KW-0503">Monooxygenase</keyword>